<reference evidence="1" key="1">
    <citation type="submission" date="2021-08" db="EMBL/GenBank/DDBJ databases">
        <authorList>
            <person name="Misof B."/>
            <person name="Oliver O."/>
            <person name="Podsiadlowski L."/>
            <person name="Donath A."/>
            <person name="Peters R."/>
            <person name="Mayer C."/>
            <person name="Rust J."/>
            <person name="Gunkel S."/>
            <person name="Lesny P."/>
            <person name="Martin S."/>
            <person name="Oeyen J.P."/>
            <person name="Petersen M."/>
            <person name="Panagiotis P."/>
            <person name="Wilbrandt J."/>
            <person name="Tanja T."/>
        </authorList>
    </citation>
    <scope>NUCLEOTIDE SEQUENCE</scope>
    <source>
        <strain evidence="1">GBR_01_08_01A</strain>
        <tissue evidence="1">Thorax + abdomen</tissue>
    </source>
</reference>
<proteinExistence type="predicted"/>
<evidence type="ECO:0000313" key="1">
    <source>
        <dbReference type="EMBL" id="KAK2579318.1"/>
    </source>
</evidence>
<organism evidence="1 2">
    <name type="scientific">Odynerus spinipes</name>
    <dbReference type="NCBI Taxonomy" id="1348599"/>
    <lineage>
        <taxon>Eukaryota</taxon>
        <taxon>Metazoa</taxon>
        <taxon>Ecdysozoa</taxon>
        <taxon>Arthropoda</taxon>
        <taxon>Hexapoda</taxon>
        <taxon>Insecta</taxon>
        <taxon>Pterygota</taxon>
        <taxon>Neoptera</taxon>
        <taxon>Endopterygota</taxon>
        <taxon>Hymenoptera</taxon>
        <taxon>Apocrita</taxon>
        <taxon>Aculeata</taxon>
        <taxon>Vespoidea</taxon>
        <taxon>Vespidae</taxon>
        <taxon>Eumeninae</taxon>
        <taxon>Odynerus</taxon>
    </lineage>
</organism>
<keyword evidence="2" id="KW-1185">Reference proteome</keyword>
<sequence>MLRLRDERAFFDSREISGQRDVAGIELAAPGTGNEVENDVIAFSAVHSTPGDKVGHRADLPPQPRLTFDSPGIQVLEKDKLRWGKERVALLYEDRDGDLLLMLTRCRCWVNGLIDVTTPELGHHRIPVHTTCIAHPLYQ</sequence>
<dbReference type="Proteomes" id="UP001258017">
    <property type="component" value="Unassembled WGS sequence"/>
</dbReference>
<name>A0AAD9VLT6_9HYME</name>
<comment type="caution">
    <text evidence="1">The sequence shown here is derived from an EMBL/GenBank/DDBJ whole genome shotgun (WGS) entry which is preliminary data.</text>
</comment>
<evidence type="ECO:0000313" key="2">
    <source>
        <dbReference type="Proteomes" id="UP001258017"/>
    </source>
</evidence>
<protein>
    <submittedName>
        <fullName evidence="1">Uncharacterized protein</fullName>
    </submittedName>
</protein>
<dbReference type="EMBL" id="JAIFRP010000096">
    <property type="protein sequence ID" value="KAK2579318.1"/>
    <property type="molecule type" value="Genomic_DNA"/>
</dbReference>
<gene>
    <name evidence="1" type="ORF">KPH14_008270</name>
</gene>
<reference evidence="1" key="2">
    <citation type="journal article" date="2023" name="Commun. Biol.">
        <title>Intrasexual cuticular hydrocarbon dimorphism in a wasp sheds light on hydrocarbon biosynthesis genes in Hymenoptera.</title>
        <authorList>
            <person name="Moris V.C."/>
            <person name="Podsiadlowski L."/>
            <person name="Martin S."/>
            <person name="Oeyen J.P."/>
            <person name="Donath A."/>
            <person name="Petersen M."/>
            <person name="Wilbrandt J."/>
            <person name="Misof B."/>
            <person name="Liedtke D."/>
            <person name="Thamm M."/>
            <person name="Scheiner R."/>
            <person name="Schmitt T."/>
            <person name="Niehuis O."/>
        </authorList>
    </citation>
    <scope>NUCLEOTIDE SEQUENCE</scope>
    <source>
        <strain evidence="1">GBR_01_08_01A</strain>
    </source>
</reference>
<accession>A0AAD9VLT6</accession>
<dbReference type="AlphaFoldDB" id="A0AAD9VLT6"/>